<name>A0A948RXX5_UNCEI</name>
<dbReference type="Pfam" id="PF26549">
    <property type="entry name" value="Tricorn_N"/>
    <property type="match status" value="1"/>
</dbReference>
<organism evidence="1 2">
    <name type="scientific">Eiseniibacteriota bacterium</name>
    <dbReference type="NCBI Taxonomy" id="2212470"/>
    <lineage>
        <taxon>Bacteria</taxon>
        <taxon>Candidatus Eiseniibacteriota</taxon>
    </lineage>
</organism>
<dbReference type="PANTHER" id="PTHR36842:SF1">
    <property type="entry name" value="PROTEIN TOLB"/>
    <property type="match status" value="1"/>
</dbReference>
<sequence>MNEFRVIDPTPGSTSAFLWRHEEYHISTYSWSPAGNQIVYMAYDPEPDQWEQRKAYIVSPTVGMPEELLPEGWFPTRVAWSPDGNQICFDSQQDGSYNLWIVSRTGENPTQLTIDPADDAQPAWSPDGSQIAFSSNRSGSYDIWVVSATGENPTRMTFGEDAEVSPQWSPDGRAISFSGAVPSGFAWKYDIWVLYLE</sequence>
<protein>
    <recommendedName>
        <fullName evidence="3">Dipeptidylpeptidase IV N-terminal domain-containing protein</fullName>
    </recommendedName>
</protein>
<dbReference type="SUPFAM" id="SSF82171">
    <property type="entry name" value="DPP6 N-terminal domain-like"/>
    <property type="match status" value="1"/>
</dbReference>
<proteinExistence type="predicted"/>
<evidence type="ECO:0000313" key="1">
    <source>
        <dbReference type="EMBL" id="MBU2691107.1"/>
    </source>
</evidence>
<evidence type="ECO:0000313" key="2">
    <source>
        <dbReference type="Proteomes" id="UP000777784"/>
    </source>
</evidence>
<dbReference type="AlphaFoldDB" id="A0A948RXX5"/>
<reference evidence="1" key="1">
    <citation type="submission" date="2021-05" db="EMBL/GenBank/DDBJ databases">
        <title>Energy efficiency and biological interactions define the core microbiome of deep oligotrophic groundwater.</title>
        <authorList>
            <person name="Mehrshad M."/>
            <person name="Lopez-Fernandez M."/>
            <person name="Bell E."/>
            <person name="Bernier-Latmani R."/>
            <person name="Bertilsson S."/>
            <person name="Dopson M."/>
        </authorList>
    </citation>
    <scope>NUCLEOTIDE SEQUENCE</scope>
    <source>
        <strain evidence="1">Modern_marine.mb.64</strain>
    </source>
</reference>
<dbReference type="Proteomes" id="UP000777784">
    <property type="component" value="Unassembled WGS sequence"/>
</dbReference>
<accession>A0A948RXX5</accession>
<dbReference type="EMBL" id="JAHJDP010000043">
    <property type="protein sequence ID" value="MBU2691107.1"/>
    <property type="molecule type" value="Genomic_DNA"/>
</dbReference>
<dbReference type="PANTHER" id="PTHR36842">
    <property type="entry name" value="PROTEIN TOLB HOMOLOG"/>
    <property type="match status" value="1"/>
</dbReference>
<gene>
    <name evidence="1" type="ORF">KJ970_09265</name>
</gene>
<evidence type="ECO:0008006" key="3">
    <source>
        <dbReference type="Google" id="ProtNLM"/>
    </source>
</evidence>
<dbReference type="Gene3D" id="2.120.10.30">
    <property type="entry name" value="TolB, C-terminal domain"/>
    <property type="match status" value="1"/>
</dbReference>
<dbReference type="InterPro" id="IPR011042">
    <property type="entry name" value="6-blade_b-propeller_TolB-like"/>
</dbReference>
<comment type="caution">
    <text evidence="1">The sequence shown here is derived from an EMBL/GenBank/DDBJ whole genome shotgun (WGS) entry which is preliminary data.</text>
</comment>